<evidence type="ECO:0000256" key="1">
    <source>
        <dbReference type="SAM" id="MobiDB-lite"/>
    </source>
</evidence>
<dbReference type="Proteomes" id="UP000179157">
    <property type="component" value="Unassembled WGS sequence"/>
</dbReference>
<name>A0A1F5UTW3_FRAXR</name>
<gene>
    <name evidence="3" type="ORF">A2Z21_06850</name>
</gene>
<dbReference type="InterPro" id="IPR024775">
    <property type="entry name" value="DinB-like"/>
</dbReference>
<dbReference type="InterPro" id="IPR034660">
    <property type="entry name" value="DinB/YfiT-like"/>
</dbReference>
<dbReference type="EMBL" id="MFGX01000076">
    <property type="protein sequence ID" value="OGF54585.1"/>
    <property type="molecule type" value="Genomic_DNA"/>
</dbReference>
<sequence>MINEAVRKYILQGTAASPTVLAYLLKNAPKQVYDRRPDPERFTIREVVAHLADWESVWMERLSKVRDEDRPTLPDRDPDQMAKEHGYEHADVGASLRRFQEGRREVLKLLENLEPSEWSRIGHHTTRGTLSIHDLAVIMLGHDNYHLVQVTEWIELP</sequence>
<evidence type="ECO:0000313" key="3">
    <source>
        <dbReference type="EMBL" id="OGF54585.1"/>
    </source>
</evidence>
<dbReference type="Pfam" id="PF12867">
    <property type="entry name" value="DinB_2"/>
    <property type="match status" value="1"/>
</dbReference>
<feature type="domain" description="DinB-like" evidence="2">
    <location>
        <begin position="17"/>
        <end position="149"/>
    </location>
</feature>
<comment type="caution">
    <text evidence="3">The sequence shown here is derived from an EMBL/GenBank/DDBJ whole genome shotgun (WGS) entry which is preliminary data.</text>
</comment>
<evidence type="ECO:0000259" key="2">
    <source>
        <dbReference type="Pfam" id="PF12867"/>
    </source>
</evidence>
<dbReference type="AlphaFoldDB" id="A0A1F5UTW3"/>
<protein>
    <recommendedName>
        <fullName evidence="2">DinB-like domain-containing protein</fullName>
    </recommendedName>
</protein>
<accession>A0A1F5UTW3</accession>
<organism evidence="3 4">
    <name type="scientific">Fraserbacteria sp. (strain RBG_16_55_9)</name>
    <dbReference type="NCBI Taxonomy" id="1817864"/>
    <lineage>
        <taxon>Bacteria</taxon>
        <taxon>Candidatus Fraseribacteriota</taxon>
    </lineage>
</organism>
<feature type="region of interest" description="Disordered" evidence="1">
    <location>
        <begin position="66"/>
        <end position="87"/>
    </location>
</feature>
<dbReference type="Gene3D" id="1.20.120.450">
    <property type="entry name" value="dinb family like domain"/>
    <property type="match status" value="1"/>
</dbReference>
<proteinExistence type="predicted"/>
<evidence type="ECO:0000313" key="4">
    <source>
        <dbReference type="Proteomes" id="UP000179157"/>
    </source>
</evidence>
<dbReference type="SUPFAM" id="SSF109854">
    <property type="entry name" value="DinB/YfiT-like putative metalloenzymes"/>
    <property type="match status" value="1"/>
</dbReference>
<reference evidence="3 4" key="1">
    <citation type="journal article" date="2016" name="Nat. Commun.">
        <title>Thousands of microbial genomes shed light on interconnected biogeochemical processes in an aquifer system.</title>
        <authorList>
            <person name="Anantharaman K."/>
            <person name="Brown C.T."/>
            <person name="Hug L.A."/>
            <person name="Sharon I."/>
            <person name="Castelle C.J."/>
            <person name="Probst A.J."/>
            <person name="Thomas B.C."/>
            <person name="Singh A."/>
            <person name="Wilkins M.J."/>
            <person name="Karaoz U."/>
            <person name="Brodie E.L."/>
            <person name="Williams K.H."/>
            <person name="Hubbard S.S."/>
            <person name="Banfield J.F."/>
        </authorList>
    </citation>
    <scope>NUCLEOTIDE SEQUENCE [LARGE SCALE GENOMIC DNA]</scope>
    <source>
        <strain evidence="4">RBG_16_55_9</strain>
    </source>
</reference>